<dbReference type="PROSITE" id="PS51748">
    <property type="entry name" value="HEXOKINASE_2"/>
    <property type="match status" value="1"/>
</dbReference>
<dbReference type="GO" id="GO:0006006">
    <property type="term" value="P:glucose metabolic process"/>
    <property type="evidence" value="ECO:0007669"/>
    <property type="project" value="TreeGrafter"/>
</dbReference>
<dbReference type="GO" id="GO:0001678">
    <property type="term" value="P:intracellular glucose homeostasis"/>
    <property type="evidence" value="ECO:0007669"/>
    <property type="project" value="InterPro"/>
</dbReference>
<dbReference type="InterPro" id="IPR043129">
    <property type="entry name" value="ATPase_NBD"/>
</dbReference>
<feature type="region of interest" description="Disordered" evidence="15">
    <location>
        <begin position="443"/>
        <end position="500"/>
    </location>
</feature>
<evidence type="ECO:0000256" key="2">
    <source>
        <dbReference type="ARBA" id="ARBA00005028"/>
    </source>
</evidence>
<comment type="similarity">
    <text evidence="3 14">Belongs to the hexokinase family.</text>
</comment>
<protein>
    <recommendedName>
        <fullName evidence="14">Phosphotransferase</fullName>
        <ecNumber evidence="14">2.7.1.-</ecNumber>
    </recommendedName>
</protein>
<dbReference type="GO" id="GO:0005536">
    <property type="term" value="F:D-glucose binding"/>
    <property type="evidence" value="ECO:0007669"/>
    <property type="project" value="InterPro"/>
</dbReference>
<evidence type="ECO:0000256" key="1">
    <source>
        <dbReference type="ARBA" id="ARBA00004888"/>
    </source>
</evidence>
<dbReference type="EC" id="2.7.1.-" evidence="14"/>
<dbReference type="AlphaFoldDB" id="A0A1S4EH37"/>
<comment type="catalytic activity">
    <reaction evidence="10">
        <text>D-fructose + ATP = D-fructose 6-phosphate + ADP + H(+)</text>
        <dbReference type="Rhea" id="RHEA:16125"/>
        <dbReference type="ChEBI" id="CHEBI:15378"/>
        <dbReference type="ChEBI" id="CHEBI:30616"/>
        <dbReference type="ChEBI" id="CHEBI:37721"/>
        <dbReference type="ChEBI" id="CHEBI:61527"/>
        <dbReference type="ChEBI" id="CHEBI:456216"/>
        <dbReference type="EC" id="2.7.1.1"/>
    </reaction>
    <physiologicalReaction direction="left-to-right" evidence="10">
        <dbReference type="Rhea" id="RHEA:16126"/>
    </physiologicalReaction>
</comment>
<dbReference type="Gene3D" id="3.30.420.40">
    <property type="match status" value="1"/>
</dbReference>
<dbReference type="SUPFAM" id="SSF53067">
    <property type="entry name" value="Actin-like ATPase domain"/>
    <property type="match status" value="2"/>
</dbReference>
<evidence type="ECO:0000256" key="13">
    <source>
        <dbReference type="ARBA" id="ARBA00059457"/>
    </source>
</evidence>
<dbReference type="InterPro" id="IPR022673">
    <property type="entry name" value="Hexokinase_C"/>
</dbReference>
<organism evidence="18 19">
    <name type="scientific">Diaphorina citri</name>
    <name type="common">Asian citrus psyllid</name>
    <dbReference type="NCBI Taxonomy" id="121845"/>
    <lineage>
        <taxon>Eukaryota</taxon>
        <taxon>Metazoa</taxon>
        <taxon>Ecdysozoa</taxon>
        <taxon>Arthropoda</taxon>
        <taxon>Hexapoda</taxon>
        <taxon>Insecta</taxon>
        <taxon>Pterygota</taxon>
        <taxon>Neoptera</taxon>
        <taxon>Paraneoptera</taxon>
        <taxon>Hemiptera</taxon>
        <taxon>Sternorrhyncha</taxon>
        <taxon>Psylloidea</taxon>
        <taxon>Psyllidae</taxon>
        <taxon>Diaphorininae</taxon>
        <taxon>Diaphorina</taxon>
    </lineage>
</organism>
<accession>A0A1S4EH37</accession>
<dbReference type="KEGG" id="dci:103513647"/>
<feature type="domain" description="Hexokinase C-terminal" evidence="17">
    <location>
        <begin position="204"/>
        <end position="438"/>
    </location>
</feature>
<dbReference type="GO" id="GO:0005524">
    <property type="term" value="F:ATP binding"/>
    <property type="evidence" value="ECO:0007669"/>
    <property type="project" value="UniProtKB-UniRule"/>
</dbReference>
<dbReference type="GeneID" id="103513647"/>
<dbReference type="PROSITE" id="PS00378">
    <property type="entry name" value="HEXOKINASE_1"/>
    <property type="match status" value="1"/>
</dbReference>
<keyword evidence="7 14" id="KW-0067">ATP-binding</keyword>
<evidence type="ECO:0000256" key="7">
    <source>
        <dbReference type="ARBA" id="ARBA00022840"/>
    </source>
</evidence>
<comment type="pathway">
    <text evidence="1">Carbohydrate degradation; glycolysis; D-glyceraldehyde 3-phosphate and glycerone phosphate from D-glucose: step 1/4.</text>
</comment>
<dbReference type="PANTHER" id="PTHR19443:SF16">
    <property type="entry name" value="HEXOKINASE TYPE 1-RELATED"/>
    <property type="match status" value="1"/>
</dbReference>
<evidence type="ECO:0000256" key="3">
    <source>
        <dbReference type="ARBA" id="ARBA00009225"/>
    </source>
</evidence>
<evidence type="ECO:0000256" key="8">
    <source>
        <dbReference type="ARBA" id="ARBA00023152"/>
    </source>
</evidence>
<dbReference type="CDD" id="cd24019">
    <property type="entry name" value="ASKHA_NBD_HK_meta"/>
    <property type="match status" value="1"/>
</dbReference>
<dbReference type="UniPathway" id="UPA00109">
    <property type="reaction ID" value="UER00180"/>
</dbReference>
<dbReference type="PaxDb" id="121845-A0A1S4EH37"/>
<dbReference type="Gene3D" id="3.40.367.20">
    <property type="match status" value="1"/>
</dbReference>
<dbReference type="Proteomes" id="UP000079169">
    <property type="component" value="Unplaced"/>
</dbReference>
<comment type="catalytic activity">
    <reaction evidence="12">
        <text>D-mannose + ATP = D-mannose 6-phosphate + ADP + H(+)</text>
        <dbReference type="Rhea" id="RHEA:11028"/>
        <dbReference type="ChEBI" id="CHEBI:4208"/>
        <dbReference type="ChEBI" id="CHEBI:15378"/>
        <dbReference type="ChEBI" id="CHEBI:30616"/>
        <dbReference type="ChEBI" id="CHEBI:58735"/>
        <dbReference type="ChEBI" id="CHEBI:456216"/>
        <dbReference type="EC" id="2.7.1.1"/>
    </reaction>
    <physiologicalReaction direction="left-to-right" evidence="12">
        <dbReference type="Rhea" id="RHEA:11029"/>
    </physiologicalReaction>
</comment>
<dbReference type="PANTHER" id="PTHR19443">
    <property type="entry name" value="HEXOKINASE"/>
    <property type="match status" value="1"/>
</dbReference>
<feature type="domain" description="Hexokinase N-terminal" evidence="16">
    <location>
        <begin position="5"/>
        <end position="198"/>
    </location>
</feature>
<dbReference type="RefSeq" id="XP_017301392.1">
    <property type="nucleotide sequence ID" value="XM_017445903.2"/>
</dbReference>
<comment type="function">
    <text evidence="13">Catalyzes the phosphorylation of various hexoses to hexose 6-phosphate.</text>
</comment>
<keyword evidence="5 14" id="KW-0547">Nucleotide-binding</keyword>
<evidence type="ECO:0000256" key="5">
    <source>
        <dbReference type="ARBA" id="ARBA00022741"/>
    </source>
</evidence>
<feature type="compositionally biased region" description="Polar residues" evidence="15">
    <location>
        <begin position="482"/>
        <end position="500"/>
    </location>
</feature>
<dbReference type="Pfam" id="PF00349">
    <property type="entry name" value="Hexokinase_1"/>
    <property type="match status" value="1"/>
</dbReference>
<dbReference type="InterPro" id="IPR019807">
    <property type="entry name" value="Hexokinase_BS"/>
</dbReference>
<dbReference type="PRINTS" id="PR00475">
    <property type="entry name" value="HEXOKINASE"/>
</dbReference>
<evidence type="ECO:0000256" key="10">
    <source>
        <dbReference type="ARBA" id="ARBA00047905"/>
    </source>
</evidence>
<evidence type="ECO:0000256" key="4">
    <source>
        <dbReference type="ARBA" id="ARBA00022679"/>
    </source>
</evidence>
<dbReference type="InterPro" id="IPR022672">
    <property type="entry name" value="Hexokinase_N"/>
</dbReference>
<dbReference type="GO" id="GO:0005739">
    <property type="term" value="C:mitochondrion"/>
    <property type="evidence" value="ECO:0007669"/>
    <property type="project" value="TreeGrafter"/>
</dbReference>
<reference evidence="19" key="1">
    <citation type="submission" date="2025-08" db="UniProtKB">
        <authorList>
            <consortium name="RefSeq"/>
        </authorList>
    </citation>
    <scope>IDENTIFICATION</scope>
</reference>
<evidence type="ECO:0000259" key="17">
    <source>
        <dbReference type="Pfam" id="PF03727"/>
    </source>
</evidence>
<dbReference type="GO" id="GO:0019158">
    <property type="term" value="F:mannokinase activity"/>
    <property type="evidence" value="ECO:0007669"/>
    <property type="project" value="RHEA"/>
</dbReference>
<feature type="compositionally biased region" description="Basic and acidic residues" evidence="15">
    <location>
        <begin position="443"/>
        <end position="481"/>
    </location>
</feature>
<keyword evidence="18" id="KW-1185">Reference proteome</keyword>
<comment type="catalytic activity">
    <reaction evidence="9">
        <text>a D-hexose + ATP = a D-hexose 6-phosphate + ADP + H(+)</text>
        <dbReference type="Rhea" id="RHEA:22740"/>
        <dbReference type="ChEBI" id="CHEBI:4194"/>
        <dbReference type="ChEBI" id="CHEBI:15378"/>
        <dbReference type="ChEBI" id="CHEBI:30616"/>
        <dbReference type="ChEBI" id="CHEBI:229467"/>
        <dbReference type="ChEBI" id="CHEBI:456216"/>
        <dbReference type="EC" id="2.7.1.1"/>
    </reaction>
    <physiologicalReaction direction="left-to-right" evidence="9">
        <dbReference type="Rhea" id="RHEA:22741"/>
    </physiologicalReaction>
</comment>
<dbReference type="FunFam" id="3.30.420.40:FF:000095">
    <property type="entry name" value="Phosphotransferase"/>
    <property type="match status" value="1"/>
</dbReference>
<dbReference type="Pfam" id="PF03727">
    <property type="entry name" value="Hexokinase_2"/>
    <property type="match status" value="1"/>
</dbReference>
<evidence type="ECO:0000256" key="9">
    <source>
        <dbReference type="ARBA" id="ARBA00044613"/>
    </source>
</evidence>
<dbReference type="FunFam" id="3.40.367.20:FF:000005">
    <property type="entry name" value="Phosphotransferase"/>
    <property type="match status" value="1"/>
</dbReference>
<comment type="pathway">
    <text evidence="2">Carbohydrate metabolism; hexose metabolism.</text>
</comment>
<proteinExistence type="inferred from homology"/>
<dbReference type="OMA" id="RELMQPF"/>
<keyword evidence="8 14" id="KW-0324">Glycolysis</keyword>
<dbReference type="GO" id="GO:0008865">
    <property type="term" value="F:fructokinase activity"/>
    <property type="evidence" value="ECO:0007669"/>
    <property type="project" value="TreeGrafter"/>
</dbReference>
<dbReference type="GO" id="GO:0004340">
    <property type="term" value="F:glucokinase activity"/>
    <property type="evidence" value="ECO:0007669"/>
    <property type="project" value="TreeGrafter"/>
</dbReference>
<evidence type="ECO:0000313" key="19">
    <source>
        <dbReference type="RefSeq" id="XP_017301392.1"/>
    </source>
</evidence>
<dbReference type="STRING" id="121845.A0A1S4EH37"/>
<dbReference type="GO" id="GO:0005829">
    <property type="term" value="C:cytosol"/>
    <property type="evidence" value="ECO:0007669"/>
    <property type="project" value="TreeGrafter"/>
</dbReference>
<comment type="catalytic activity">
    <reaction evidence="11">
        <text>D-glucose + ATP = D-glucose 6-phosphate + ADP + H(+)</text>
        <dbReference type="Rhea" id="RHEA:17825"/>
        <dbReference type="ChEBI" id="CHEBI:4167"/>
        <dbReference type="ChEBI" id="CHEBI:15378"/>
        <dbReference type="ChEBI" id="CHEBI:30616"/>
        <dbReference type="ChEBI" id="CHEBI:61548"/>
        <dbReference type="ChEBI" id="CHEBI:456216"/>
        <dbReference type="EC" id="2.7.1.1"/>
    </reaction>
    <physiologicalReaction direction="left-to-right" evidence="11">
        <dbReference type="Rhea" id="RHEA:17826"/>
    </physiologicalReaction>
</comment>
<sequence length="500" mass="56329">MSSAIRDRCKRLVLSDHLLQEVMSRLNADIDKGLHKDTHATATVKCFPTFIQDLPQGTETGKFLALDLGGTNFRVLMIYAGEKFRMEHKTYPISPEIMTGPGEQLFDYIAESLENFVREQKAENEHLPLGFTFSFPVDMMSLTKGVLVRWTKGFKCEGVVGANVVELLQQALVRRSNFPVNVVAILNDTAGCLVSCAYDHKHCKIGVIVGTGFNACYVERTENVSTFENEANKPFVVINTEWGAFGDDGALDFLLTEFDRTIDDRSLNRGQQIYEKMVSGMYMGEIVRLMMEKFTEEGILFNGKGSHQLSTRGIFDTMYISTIEAADVGDISICRNVLYQRLALPHATAQDCIDVRYLCRVVSQRSAHLASAGIATLLNRMDFSIVTVGVDGSVYRYHPYFHHMMLEKIPALISHSKKVNLVLSEDGSGRGAAFVAAVAADELKRKEEKRKQQEEKRKQQEELERQREEKAKAEEAMRQEQTDVISQESQDDSNFSVHIF</sequence>
<dbReference type="UniPathway" id="UPA00242"/>
<keyword evidence="4 14" id="KW-0808">Transferase</keyword>
<evidence type="ECO:0000313" key="18">
    <source>
        <dbReference type="Proteomes" id="UP000079169"/>
    </source>
</evidence>
<dbReference type="InterPro" id="IPR001312">
    <property type="entry name" value="Hexokinase"/>
</dbReference>
<evidence type="ECO:0000256" key="6">
    <source>
        <dbReference type="ARBA" id="ARBA00022777"/>
    </source>
</evidence>
<evidence type="ECO:0000256" key="15">
    <source>
        <dbReference type="SAM" id="MobiDB-lite"/>
    </source>
</evidence>
<dbReference type="GO" id="GO:0006096">
    <property type="term" value="P:glycolytic process"/>
    <property type="evidence" value="ECO:0007669"/>
    <property type="project" value="UniProtKB-UniPathway"/>
</dbReference>
<evidence type="ECO:0000259" key="16">
    <source>
        <dbReference type="Pfam" id="PF00349"/>
    </source>
</evidence>
<keyword evidence="6 14" id="KW-0418">Kinase</keyword>
<evidence type="ECO:0000256" key="12">
    <source>
        <dbReference type="ARBA" id="ARBA00050361"/>
    </source>
</evidence>
<evidence type="ECO:0000256" key="11">
    <source>
        <dbReference type="ARBA" id="ARBA00048160"/>
    </source>
</evidence>
<evidence type="ECO:0000256" key="14">
    <source>
        <dbReference type="RuleBase" id="RU362007"/>
    </source>
</evidence>
<gene>
    <name evidence="19" type="primary">LOC103513647</name>
</gene>
<name>A0A1S4EH37_DIACI</name>